<dbReference type="OrthoDB" id="78652at2759"/>
<dbReference type="InterPro" id="IPR040457">
    <property type="entry name" value="GCP_C"/>
</dbReference>
<feature type="domain" description="Gamma tubulin complex component protein N-terminal" evidence="8">
    <location>
        <begin position="2"/>
        <end position="269"/>
    </location>
</feature>
<gene>
    <name evidence="9" type="ORF">TRICI_003476</name>
</gene>
<accession>A0A642V313</accession>
<evidence type="ECO:0000256" key="3">
    <source>
        <dbReference type="ARBA" id="ARBA00022490"/>
    </source>
</evidence>
<dbReference type="EMBL" id="SWFS01000256">
    <property type="protein sequence ID" value="KAA8912359.1"/>
    <property type="molecule type" value="Genomic_DNA"/>
</dbReference>
<dbReference type="AlphaFoldDB" id="A0A642V313"/>
<keyword evidence="5 6" id="KW-0206">Cytoskeleton</keyword>
<dbReference type="GO" id="GO:0051225">
    <property type="term" value="P:spindle assembly"/>
    <property type="evidence" value="ECO:0007669"/>
    <property type="project" value="TreeGrafter"/>
</dbReference>
<evidence type="ECO:0000256" key="4">
    <source>
        <dbReference type="ARBA" id="ARBA00022701"/>
    </source>
</evidence>
<dbReference type="GO" id="GO:0043015">
    <property type="term" value="F:gamma-tubulin binding"/>
    <property type="evidence" value="ECO:0007669"/>
    <property type="project" value="InterPro"/>
</dbReference>
<keyword evidence="4 6" id="KW-0493">Microtubule</keyword>
<evidence type="ECO:0000256" key="1">
    <source>
        <dbReference type="ARBA" id="ARBA00004267"/>
    </source>
</evidence>
<evidence type="ECO:0000256" key="2">
    <source>
        <dbReference type="ARBA" id="ARBA00010337"/>
    </source>
</evidence>
<dbReference type="GO" id="GO:0000278">
    <property type="term" value="P:mitotic cell cycle"/>
    <property type="evidence" value="ECO:0007669"/>
    <property type="project" value="TreeGrafter"/>
</dbReference>
<evidence type="ECO:0000256" key="5">
    <source>
        <dbReference type="ARBA" id="ARBA00023212"/>
    </source>
</evidence>
<dbReference type="GO" id="GO:0051011">
    <property type="term" value="F:microtubule minus-end binding"/>
    <property type="evidence" value="ECO:0007669"/>
    <property type="project" value="TreeGrafter"/>
</dbReference>
<dbReference type="GO" id="GO:0031122">
    <property type="term" value="P:cytoplasmic microtubule organization"/>
    <property type="evidence" value="ECO:0007669"/>
    <property type="project" value="TreeGrafter"/>
</dbReference>
<comment type="subcellular location">
    <subcellularLocation>
        <location evidence="1 6">Cytoplasm</location>
        <location evidence="1 6">Cytoskeleton</location>
        <location evidence="1 6">Microtubule organizing center</location>
    </subcellularLocation>
</comment>
<reference evidence="9" key="1">
    <citation type="journal article" date="2019" name="G3 (Bethesda)">
        <title>Genome Assemblies of Two Rare Opportunistic Yeast Pathogens: Diutina rugosa (syn. Candida rugosa) and Trichomonascus ciferrii (syn. Candida ciferrii).</title>
        <authorList>
            <person name="Mixao V."/>
            <person name="Saus E."/>
            <person name="Hansen A.P."/>
            <person name="Lass-Florl C."/>
            <person name="Gabaldon T."/>
        </authorList>
    </citation>
    <scope>NUCLEOTIDE SEQUENCE</scope>
    <source>
        <strain evidence="9">CBS 4856</strain>
    </source>
</reference>
<dbReference type="InterPro" id="IPR041470">
    <property type="entry name" value="GCP_N"/>
</dbReference>
<protein>
    <recommendedName>
        <fullName evidence="6">Spindle pole body component</fullName>
    </recommendedName>
</protein>
<dbReference type="Pfam" id="PF04130">
    <property type="entry name" value="GCP_C_terminal"/>
    <property type="match status" value="1"/>
</dbReference>
<comment type="caution">
    <text evidence="9">The sequence shown here is derived from an EMBL/GenBank/DDBJ whole genome shotgun (WGS) entry which is preliminary data.</text>
</comment>
<feature type="domain" description="Gamma tubulin complex component C-terminal" evidence="7">
    <location>
        <begin position="290"/>
        <end position="559"/>
    </location>
</feature>
<name>A0A642V313_9ASCO</name>
<dbReference type="GO" id="GO:0007020">
    <property type="term" value="P:microtubule nucleation"/>
    <property type="evidence" value="ECO:0007669"/>
    <property type="project" value="InterPro"/>
</dbReference>
<dbReference type="InterPro" id="IPR042241">
    <property type="entry name" value="GCP_C_sf"/>
</dbReference>
<dbReference type="Proteomes" id="UP000761534">
    <property type="component" value="Unassembled WGS sequence"/>
</dbReference>
<sequence length="562" mass="64851">MLHEVLVVLSGQRSSLMTREGHKGLEPYVHKSEQALLRRVCVLGEMNRKVQQAIEEVNEHLTRYTTTTHACMKCIEERVTRAFGLDLVELEKRVLRRDPAVVAGDNMVSLSMVVGEVSIKWERLFKYVVGLVEFLRSGKRTTSELHERLAKDNITGYADVKDLTQELMVAVERSWVYQLNNWLGYGKISKLNKEDFFIKVSSRGEFSVNQELVPTRIMNKKAVDDAFLIGKSVHLMTNGGKKLQQHQLHVSMEYPVEPSFLERAICSMKDVIYGTIIKESLPIERLRLFFQILRSFPLLESVDFMDGFEDDELGRSEDALAHSLACYLEDSTDIDKNERYAFARSIFSLTKASGGDEFSDFVLNIHTQLNVELDWPYNILLNPVEANTYSFLFHYLFALSKTRRQLIYAWKHTKQLDHDTHGDLMHTLFRAKLFLDEIWSYTQNSIISHNFELKIMSHLDASKNLIIDDLLKRQTDFLESTCQGLFVDNSEFRKVCRHLLVNSTVLAETIISRRPHLLAKKETTISDTVQTMRALHNLMENSDQIYSDKLNTLLLQLEAIVT</sequence>
<dbReference type="VEuPathDB" id="FungiDB:TRICI_003476"/>
<dbReference type="GO" id="GO:0005874">
    <property type="term" value="C:microtubule"/>
    <property type="evidence" value="ECO:0007669"/>
    <property type="project" value="UniProtKB-KW"/>
</dbReference>
<evidence type="ECO:0000259" key="8">
    <source>
        <dbReference type="Pfam" id="PF17681"/>
    </source>
</evidence>
<keyword evidence="3 6" id="KW-0963">Cytoplasm</keyword>
<proteinExistence type="inferred from homology"/>
<evidence type="ECO:0000256" key="6">
    <source>
        <dbReference type="RuleBase" id="RU363050"/>
    </source>
</evidence>
<dbReference type="Gene3D" id="1.20.120.1900">
    <property type="entry name" value="Gamma-tubulin complex, C-terminal domain"/>
    <property type="match status" value="1"/>
</dbReference>
<organism evidence="9 10">
    <name type="scientific">Trichomonascus ciferrii</name>
    <dbReference type="NCBI Taxonomy" id="44093"/>
    <lineage>
        <taxon>Eukaryota</taxon>
        <taxon>Fungi</taxon>
        <taxon>Dikarya</taxon>
        <taxon>Ascomycota</taxon>
        <taxon>Saccharomycotina</taxon>
        <taxon>Dipodascomycetes</taxon>
        <taxon>Dipodascales</taxon>
        <taxon>Trichomonascaceae</taxon>
        <taxon>Trichomonascus</taxon>
        <taxon>Trichomonascus ciferrii complex</taxon>
    </lineage>
</organism>
<dbReference type="Pfam" id="PF17681">
    <property type="entry name" value="GCP_N_terminal"/>
    <property type="match status" value="1"/>
</dbReference>
<dbReference type="GO" id="GO:0000922">
    <property type="term" value="C:spindle pole"/>
    <property type="evidence" value="ECO:0007669"/>
    <property type="project" value="InterPro"/>
</dbReference>
<dbReference type="GO" id="GO:0044732">
    <property type="term" value="C:mitotic spindle pole body"/>
    <property type="evidence" value="ECO:0007669"/>
    <property type="project" value="TreeGrafter"/>
</dbReference>
<keyword evidence="10" id="KW-1185">Reference proteome</keyword>
<evidence type="ECO:0000259" key="7">
    <source>
        <dbReference type="Pfam" id="PF04130"/>
    </source>
</evidence>
<comment type="similarity">
    <text evidence="2 6">Belongs to the TUBGCP family.</text>
</comment>
<dbReference type="PANTHER" id="PTHR19302:SF27">
    <property type="entry name" value="GAMMA-TUBULIN COMPLEX COMPONENT 4"/>
    <property type="match status" value="1"/>
</dbReference>
<evidence type="ECO:0000313" key="9">
    <source>
        <dbReference type="EMBL" id="KAA8912359.1"/>
    </source>
</evidence>
<dbReference type="PANTHER" id="PTHR19302">
    <property type="entry name" value="GAMMA TUBULIN COMPLEX PROTEIN"/>
    <property type="match status" value="1"/>
</dbReference>
<evidence type="ECO:0000313" key="10">
    <source>
        <dbReference type="Proteomes" id="UP000761534"/>
    </source>
</evidence>
<dbReference type="GO" id="GO:0000930">
    <property type="term" value="C:gamma-tubulin complex"/>
    <property type="evidence" value="ECO:0007669"/>
    <property type="project" value="TreeGrafter"/>
</dbReference>
<dbReference type="GO" id="GO:0051321">
    <property type="term" value="P:meiotic cell cycle"/>
    <property type="evidence" value="ECO:0007669"/>
    <property type="project" value="TreeGrafter"/>
</dbReference>
<dbReference type="InterPro" id="IPR007259">
    <property type="entry name" value="GCP"/>
</dbReference>